<evidence type="ECO:0000313" key="3">
    <source>
        <dbReference type="Proteomes" id="UP001305652"/>
    </source>
</evidence>
<keyword evidence="3" id="KW-1185">Reference proteome</keyword>
<reference evidence="2 3" key="1">
    <citation type="submission" date="2023-10" db="EMBL/GenBank/DDBJ databases">
        <title>The complete genome sequence of Methanoculleus receptaculi DSM 18860.</title>
        <authorList>
            <person name="Lai S.-J."/>
            <person name="You Y.-T."/>
            <person name="Chen S.-C."/>
        </authorList>
    </citation>
    <scope>NUCLEOTIDE SEQUENCE [LARGE SCALE GENOMIC DNA]</scope>
    <source>
        <strain evidence="2 3">DSM 18860</strain>
    </source>
</reference>
<dbReference type="RefSeq" id="WP_318622190.1">
    <property type="nucleotide sequence ID" value="NZ_CP137642.1"/>
</dbReference>
<organism evidence="2 3">
    <name type="scientific">Methanoculleus receptaculi</name>
    <dbReference type="NCBI Taxonomy" id="394967"/>
    <lineage>
        <taxon>Archaea</taxon>
        <taxon>Methanobacteriati</taxon>
        <taxon>Methanobacteriota</taxon>
        <taxon>Stenosarchaea group</taxon>
        <taxon>Methanomicrobia</taxon>
        <taxon>Methanomicrobiales</taxon>
        <taxon>Methanomicrobiaceae</taxon>
        <taxon>Methanoculleus</taxon>
    </lineage>
</organism>
<protein>
    <submittedName>
        <fullName evidence="2">DUF1917 domain-containing protein</fullName>
    </submittedName>
</protein>
<dbReference type="InterPro" id="IPR015034">
    <property type="entry name" value="Bles03"/>
</dbReference>
<proteinExistence type="inferred from homology"/>
<dbReference type="KEGG" id="mrc:R6Y96_03780"/>
<dbReference type="InterPro" id="IPR023398">
    <property type="entry name" value="TIF_eIF4e-like"/>
</dbReference>
<evidence type="ECO:0000313" key="2">
    <source>
        <dbReference type="EMBL" id="WOX58370.1"/>
    </source>
</evidence>
<comment type="similarity">
    <text evidence="1">Belongs to the UPF0696 family.</text>
</comment>
<dbReference type="Pfam" id="PF08939">
    <property type="entry name" value="Bles03"/>
    <property type="match status" value="1"/>
</dbReference>
<dbReference type="AlphaFoldDB" id="A0AAX4FWV9"/>
<evidence type="ECO:0000256" key="1">
    <source>
        <dbReference type="ARBA" id="ARBA00010568"/>
    </source>
</evidence>
<dbReference type="GeneID" id="85732247"/>
<sequence length="216" mass="25085">MSGIDPEALADAVYGIFEIYLNRELRRRGPYLFELVEQGIDFKEKLREIFSRFREDYPELADALLKRFGSIDAIYAPLREGEGVSPSKTTRTYWIVQDAPGPHERGVDDERAGKWLIFVPAGEADEAWRKVRNETVEGRLGISAKVSTARPDPDSRDERTVIYVYTKDWADEADVMRVRERLRKLGFKERIGYKRNIETFRGEYSEEGRKVTYYSA</sequence>
<accession>A0AAX4FWV9</accession>
<dbReference type="Proteomes" id="UP001305652">
    <property type="component" value="Chromosome"/>
</dbReference>
<name>A0AAX4FWV9_9EURY</name>
<dbReference type="EMBL" id="CP137642">
    <property type="protein sequence ID" value="WOX58370.1"/>
    <property type="molecule type" value="Genomic_DNA"/>
</dbReference>
<gene>
    <name evidence="2" type="ORF">R6Y96_03780</name>
</gene>
<dbReference type="Gene3D" id="3.30.760.10">
    <property type="entry name" value="RNA Cap, Translation Initiation Factor Eif4e"/>
    <property type="match status" value="1"/>
</dbReference>
<dbReference type="PANTHER" id="PTHR31977:SF1">
    <property type="entry name" value="UPF0696 PROTEIN C11ORF68"/>
    <property type="match status" value="1"/>
</dbReference>
<dbReference type="SUPFAM" id="SSF55418">
    <property type="entry name" value="eIF4e-like"/>
    <property type="match status" value="1"/>
</dbReference>
<dbReference type="PANTHER" id="PTHR31977">
    <property type="entry name" value="UPF0696 PROTEIN C11ORF68"/>
    <property type="match status" value="1"/>
</dbReference>